<sequence length="446" mass="49916">MLYTAVGLSVNERGCSDLTNRLGRKLKALGLLRQEYILEVMRLAQRGGYIRWHMVYVDENVISSNISSLDTYCVTFGFESMGSNILDKRGLRKFVQDLGDDLDELRKLPRHLVDYVLDGIYEVEVDSASFTFEKSCSNATMSPNGLTPYEPSNPEMYAGNNFDRHLNDIHDLEQSANTIGEKWPAGMATSIEPVFMDNKIKAPVPPDASPESYNSPPMGQHLTPPGFVYTPLPISSSVGYAATPEFIGPLGSERGTSPYYMTPPSSVASPFGAQPVDPQCSSSSNATTHLVTDDSQKRQIIVRLLQSCTFRKKLDPLNEEKKDSLSCEEISSILKAMPHLLAGDPLYYIRRFLDQSDSIPIRQALGLPVEWEGVDAAVNYFRVLEADQDKRLELSPLARRIAEISFYLNYEIMSGDDRNFITKVLEADDNPKSMDSRRNRFSGIYD</sequence>
<feature type="region of interest" description="Disordered" evidence="1">
    <location>
        <begin position="270"/>
        <end position="291"/>
    </location>
</feature>
<accession>A0AAD4CD31</accession>
<evidence type="ECO:0000313" key="3">
    <source>
        <dbReference type="Proteomes" id="UP001194746"/>
    </source>
</evidence>
<gene>
    <name evidence="2" type="ORF">FE257_003365</name>
</gene>
<name>A0AAD4CD31_ASPNN</name>
<evidence type="ECO:0000313" key="2">
    <source>
        <dbReference type="EMBL" id="KAF9883532.1"/>
    </source>
</evidence>
<evidence type="ECO:0000256" key="1">
    <source>
        <dbReference type="SAM" id="MobiDB-lite"/>
    </source>
</evidence>
<reference evidence="2" key="1">
    <citation type="journal article" date="2019" name="Beilstein J. Org. Chem.">
        <title>Nanangenines: drimane sesquiterpenoids as the dominant metabolite cohort of a novel Australian fungus, Aspergillus nanangensis.</title>
        <authorList>
            <person name="Lacey H.J."/>
            <person name="Gilchrist C.L.M."/>
            <person name="Crombie A."/>
            <person name="Kalaitzis J.A."/>
            <person name="Vuong D."/>
            <person name="Rutledge P.J."/>
            <person name="Turner P."/>
            <person name="Pitt J.I."/>
            <person name="Lacey E."/>
            <person name="Chooi Y.H."/>
            <person name="Piggott A.M."/>
        </authorList>
    </citation>
    <scope>NUCLEOTIDE SEQUENCE</scope>
    <source>
        <strain evidence="2">MST-FP2251</strain>
    </source>
</reference>
<keyword evidence="3" id="KW-1185">Reference proteome</keyword>
<feature type="compositionally biased region" description="Polar residues" evidence="1">
    <location>
        <begin position="279"/>
        <end position="290"/>
    </location>
</feature>
<organism evidence="2 3">
    <name type="scientific">Aspergillus nanangensis</name>
    <dbReference type="NCBI Taxonomy" id="2582783"/>
    <lineage>
        <taxon>Eukaryota</taxon>
        <taxon>Fungi</taxon>
        <taxon>Dikarya</taxon>
        <taxon>Ascomycota</taxon>
        <taxon>Pezizomycotina</taxon>
        <taxon>Eurotiomycetes</taxon>
        <taxon>Eurotiomycetidae</taxon>
        <taxon>Eurotiales</taxon>
        <taxon>Aspergillaceae</taxon>
        <taxon>Aspergillus</taxon>
        <taxon>Aspergillus subgen. Circumdati</taxon>
    </lineage>
</organism>
<protein>
    <submittedName>
        <fullName evidence="2">Uncharacterized protein</fullName>
    </submittedName>
</protein>
<dbReference type="EMBL" id="VCAU01000160">
    <property type="protein sequence ID" value="KAF9883532.1"/>
    <property type="molecule type" value="Genomic_DNA"/>
</dbReference>
<comment type="caution">
    <text evidence="2">The sequence shown here is derived from an EMBL/GenBank/DDBJ whole genome shotgun (WGS) entry which is preliminary data.</text>
</comment>
<proteinExistence type="predicted"/>
<dbReference type="Proteomes" id="UP001194746">
    <property type="component" value="Unassembled WGS sequence"/>
</dbReference>
<dbReference type="AlphaFoldDB" id="A0AAD4CD31"/>
<reference evidence="2" key="2">
    <citation type="submission" date="2020-02" db="EMBL/GenBank/DDBJ databases">
        <authorList>
            <person name="Gilchrist C.L.M."/>
            <person name="Chooi Y.-H."/>
        </authorList>
    </citation>
    <scope>NUCLEOTIDE SEQUENCE</scope>
    <source>
        <strain evidence="2">MST-FP2251</strain>
    </source>
</reference>